<proteinExistence type="predicted"/>
<accession>A0ABV6NHD7</accession>
<evidence type="ECO:0000313" key="1">
    <source>
        <dbReference type="EMBL" id="MFC0560185.1"/>
    </source>
</evidence>
<dbReference type="RefSeq" id="WP_273840365.1">
    <property type="nucleotide sequence ID" value="NZ_JAQQWT010000002.1"/>
</dbReference>
<name>A0ABV6NHD7_9BACI</name>
<protein>
    <submittedName>
        <fullName evidence="1">Uncharacterized protein</fullName>
    </submittedName>
</protein>
<sequence length="112" mass="13456">MRLMRKKFKKVRKMSNNQVKKAPDQIINEYKNLSISTDLTQSIDLMERLLGVNDDFIIRRFLVFGKFKAVMAYFDFYNNKDDVQDTLKSFMYVPRHLEDKRIDQVNLKDILN</sequence>
<dbReference type="EMBL" id="JBHLTR010000017">
    <property type="protein sequence ID" value="MFC0560185.1"/>
    <property type="molecule type" value="Genomic_DNA"/>
</dbReference>
<organism evidence="1 2">
    <name type="scientific">Halalkalibacter alkalisediminis</name>
    <dbReference type="NCBI Taxonomy" id="935616"/>
    <lineage>
        <taxon>Bacteria</taxon>
        <taxon>Bacillati</taxon>
        <taxon>Bacillota</taxon>
        <taxon>Bacilli</taxon>
        <taxon>Bacillales</taxon>
        <taxon>Bacillaceae</taxon>
        <taxon>Halalkalibacter</taxon>
    </lineage>
</organism>
<dbReference type="Proteomes" id="UP001589833">
    <property type="component" value="Unassembled WGS sequence"/>
</dbReference>
<reference evidence="1 2" key="1">
    <citation type="submission" date="2024-09" db="EMBL/GenBank/DDBJ databases">
        <authorList>
            <person name="Sun Q."/>
            <person name="Mori K."/>
        </authorList>
    </citation>
    <scope>NUCLEOTIDE SEQUENCE [LARGE SCALE GENOMIC DNA]</scope>
    <source>
        <strain evidence="1 2">NCAIM B.02301</strain>
    </source>
</reference>
<evidence type="ECO:0000313" key="2">
    <source>
        <dbReference type="Proteomes" id="UP001589833"/>
    </source>
</evidence>
<comment type="caution">
    <text evidence="1">The sequence shown here is derived from an EMBL/GenBank/DDBJ whole genome shotgun (WGS) entry which is preliminary data.</text>
</comment>
<gene>
    <name evidence="1" type="ORF">ACFFH4_14175</name>
</gene>
<keyword evidence="2" id="KW-1185">Reference proteome</keyword>